<keyword evidence="2" id="KW-0812">Transmembrane</keyword>
<dbReference type="Pfam" id="PF14111">
    <property type="entry name" value="DUF4283"/>
    <property type="match status" value="1"/>
</dbReference>
<dbReference type="InterPro" id="IPR026960">
    <property type="entry name" value="RVT-Znf"/>
</dbReference>
<name>A0AA38SBI7_9ASTR</name>
<dbReference type="Pfam" id="PF00078">
    <property type="entry name" value="RVT_1"/>
    <property type="match status" value="2"/>
</dbReference>
<dbReference type="EMBL" id="JARYMX010000113">
    <property type="protein sequence ID" value="KAJ9535833.1"/>
    <property type="molecule type" value="Genomic_DNA"/>
</dbReference>
<feature type="compositionally biased region" description="Gly residues" evidence="1">
    <location>
        <begin position="822"/>
        <end position="831"/>
    </location>
</feature>
<evidence type="ECO:0000313" key="4">
    <source>
        <dbReference type="EMBL" id="KAJ9535833.1"/>
    </source>
</evidence>
<dbReference type="InterPro" id="IPR000477">
    <property type="entry name" value="RT_dom"/>
</dbReference>
<organism evidence="4 5">
    <name type="scientific">Centaurea solstitialis</name>
    <name type="common">yellow star-thistle</name>
    <dbReference type="NCBI Taxonomy" id="347529"/>
    <lineage>
        <taxon>Eukaryota</taxon>
        <taxon>Viridiplantae</taxon>
        <taxon>Streptophyta</taxon>
        <taxon>Embryophyta</taxon>
        <taxon>Tracheophyta</taxon>
        <taxon>Spermatophyta</taxon>
        <taxon>Magnoliopsida</taxon>
        <taxon>eudicotyledons</taxon>
        <taxon>Gunneridae</taxon>
        <taxon>Pentapetalae</taxon>
        <taxon>asterids</taxon>
        <taxon>campanulids</taxon>
        <taxon>Asterales</taxon>
        <taxon>Asteraceae</taxon>
        <taxon>Carduoideae</taxon>
        <taxon>Cardueae</taxon>
        <taxon>Centaureinae</taxon>
        <taxon>Centaurea</taxon>
    </lineage>
</organism>
<evidence type="ECO:0000256" key="2">
    <source>
        <dbReference type="SAM" id="Phobius"/>
    </source>
</evidence>
<accession>A0AA38SBI7</accession>
<dbReference type="InterPro" id="IPR043502">
    <property type="entry name" value="DNA/RNA_pol_sf"/>
</dbReference>
<protein>
    <recommendedName>
        <fullName evidence="3">Reverse transcriptase domain-containing protein</fullName>
    </recommendedName>
</protein>
<dbReference type="SUPFAM" id="SSF56219">
    <property type="entry name" value="DNase I-like"/>
    <property type="match status" value="1"/>
</dbReference>
<keyword evidence="5" id="KW-1185">Reference proteome</keyword>
<dbReference type="Pfam" id="PF13966">
    <property type="entry name" value="zf-RVT"/>
    <property type="match status" value="2"/>
</dbReference>
<feature type="region of interest" description="Disordered" evidence="1">
    <location>
        <begin position="788"/>
        <end position="872"/>
    </location>
</feature>
<feature type="compositionally biased region" description="Low complexity" evidence="1">
    <location>
        <begin position="3215"/>
        <end position="3232"/>
    </location>
</feature>
<keyword evidence="2" id="KW-1133">Transmembrane helix</keyword>
<evidence type="ECO:0000256" key="1">
    <source>
        <dbReference type="SAM" id="MobiDB-lite"/>
    </source>
</evidence>
<feature type="compositionally biased region" description="Polar residues" evidence="1">
    <location>
        <begin position="835"/>
        <end position="851"/>
    </location>
</feature>
<feature type="region of interest" description="Disordered" evidence="1">
    <location>
        <begin position="3179"/>
        <end position="3232"/>
    </location>
</feature>
<dbReference type="InterPro" id="IPR025558">
    <property type="entry name" value="DUF4283"/>
</dbReference>
<feature type="region of interest" description="Disordered" evidence="1">
    <location>
        <begin position="901"/>
        <end position="922"/>
    </location>
</feature>
<feature type="domain" description="Reverse transcriptase" evidence="3">
    <location>
        <begin position="3842"/>
        <end position="4121"/>
    </location>
</feature>
<sequence>MAICMISKFAGSRLKWIWSSGMVDFGFKTADWDKLLSVWHFGDLRYLVLWIVLNWNGVIRVKDIWVIWSTVYSWAFILDWANGDYYKGGIRMTYKMGYCYWAALFKECGINAWTGLMRNNWAALALGLWICFISLQLWYPDLLDFLYGLHMELIWIVVFLCFDPVFFFFVLMLFEKNQKNQKADNSKIGDGVGSILVKEPEIGVLATPMDASVGELKLDAGDDLRSVESKGVYSTSDDLVKNSEVRDDCSSGNDEECMDSAGMEIVKETSNRPKSSVNRISNLKRILRNALGVNMDSSISSAIVKDVPKECSKSASPKRNEKIVEAISQSIGDLRSGNSIALSDKMVEVPAISVIDKSSSINVGKIVRQTQDPNDSVEFLKEEKYRVGVEDNLMGNTDDSGVLGEYMKDSEQYLKNVINMFNQPAKGNVSSVGGSLFSVKGGARGPEKMISGVVEGQTQQSPLRFSFGNKGSNLEGGKSVQQKAYMDFDADKPDVGQSKKNVNPWGFNGVLLADKIKGKSDSKITLSYKAPLVLEDGRQVVRFSKEVILEGAKSNSLLVVAHFVGASMPFFVLNNNLNRLWRRCGLVNVASNYKGYYLLKFNNEEGMNYILENGPWMINGVPLFVKKWEVGYYLEKPDLQKLPLWVNFYGVPLDIWNVQGLSELASGIGIPLTLDRATEERCIKQTGRAGFARVLIEVDAVKSICDEVVCLVPSLDGKADKEVVVRADFGWKPPRCSHCKVFGHSFAACGVRPLSEIEKSVNSKVDESSGGKNVDDGFQIVGKRNRPVGAAFKNNNGNGNRIGSKAGVNQNFGPKKEDGKGGQRQGVGQGFGNQSLSGKLLNQNGSGQGQDSKVGVNKQGQQGGGVKKWQPKSRFVQHSGGGDRNFGRVFEVGQTSGVKFVGSDMKNGGKGESANSQGHFNVNKEKSGLKNVKSRAGSMEKLKVVKDGPGVGVKEKKGVSNGGFGSQGVLEKIPLSNSFDVLSGGVEKQDGVVNNEVDDIFDEEFDEKVDGKSWPSHNSVGIGTFSNKKDEGSCDHSKTPTGNGSLNDLVWQFQKVAVDYYLEQGVNPSADVMQSWNERQVNYFKAVQLGEMVFEKDEAPEFMKPPIMERVVKGVERRVLWAQLGLHKEVVKLDPWVLMGDFNVGLHPSDSSRGSSMVSVGMQEFRDCINLIEMEDLNSIGLNFTWIQKPIPAVLSIPSLFLFKQRPFKFLNYWADDPCFLPLVSSVWEARVGGCWMFSLVSKLKILKKGLRKLHKEHGDVFEKVRCLRREVENTQRDIDCDPECGELRCEGAVLLKKMKDALIDEESALKQRSKIQWLKEGDGNTKYFHSVVKSRGNKGWTNEIEDMDGNKFMGAAVPHQFVVHFKKMLGTCESVVPISDPDCLFVKKLTAQEADWMVRTVDEKEIKDAIFSIDDLKAPGPDGFSSRFFKKAWPIVGNEVCNAVKEFFYNGKLLGEVNATVLTLVPKSQCPKNVADFRPIACCNVIYKCISKVLAGRIKESLGLLVDLNQSAFIPDRNIGDNVLLAQELMRGYHRQRGSRRCAFKIDIQKAYDTVNWCFLEEILKRFGFHPAMICWLMKCISSASFTVKVNGEHHDYFPAMRGLRQGDPLSPYLFTLVMEVLTLMVRRRVHNYPQFRFHPRCEKLGLTHLCFADDLLMFCFGNAQSVMVLKDALLEFSASSGLKPSMSKSTSFLGNVVGNNREEILKILPFKLGTLPVRYLGVPLISTKLFHNDCLGLIDKVKRRIMDWKNKWLSFAGRLQLINSVLSSISVYWSSMFLLPVSVVKDFEKLLRNFLWSSGEAIRGKAKVTWKVVCLPRSKGGLGVRSLKLWNKILLSKQIWRILSCGDSLWVKWLHTYRLKGRCFWDVGEVFDAPWFWRKFVRIRDEFRSNLVHSIGDGSSTFVWFDNWHPLGPLCQFISKRDLYEAKVDVKMKIREVVCDGCWLWPVDLWNKFSDILQLYQPVLKINVRDKVRWRSQSGTSDEFSVAAAWDENFLIFEEKRWYKLIWFSQGIPRHAFILWLAINERLRTMDRLVSWKVKEEAMCVLCGNGLESHSHIFVECAYSLEVWNCLEGVSGIYNLISSMGGEGNSWSILIEKLSDVKVGNSIWSIIHRLVLAAVIYFIWQERNKRLHGESTRSAVVLARQIFQLIQMKLMGLKVKDGDHVRRAAMIWDLEVRNGGLCDKTKDGLLMWFIQNGLLGWFWDGNDECCVSWSYKVGYGSSVDTDLSYGVGYTCYDSSWWRSGVKWPALWSDKVDVREKKLERGKGGVIRVGRLLGNSISLKKGDGDGFLLISDGSNQSVLASIWDLGPAYWDRFMNLSRWGCLGWILVYLSDRNWWLIGYQFVLLNRGGLLNSDDKGCKILEVWLNLLIVKMIIRSIVLFGFRFLQVRCSIGIWGCGVRLSCRSIGVGMVIVNQKLSGKADLNLCLRWLNGFRIVWLNRLMDLDICVISTSIGGSESVIRNQFSFDVKSGSVSDSQESDRRFSQILGNSVVSNFDLGESADTSLKSSRKRVLPVKVKKKSIDLKNPCSPSVSVGVNFNLQEVAQIEKKSIQKKAKVGSISKSIADLGVGGDISSVVEMSSANLNNEPGNRVQANLNQSVGSHGVIDQPMLVQKENCKLDSGGFGSNLNSDVQGDSNLKNGVQSSIGVDGNRSQGDFDQCLGSLGSFDQAMEDQKENRNLNVGGISGVTKPSSIGEYIHNPEGYLKNVIQMFDYKQFGGPSVGGQNAKHGTENFFGSGKSDNQSSFGMNVSKDKGGSFFDSHQQQGFVFGQSSKFDGGKTLRKDDVKSAAHMVDKDGDDLVMKDSVSGQNGKGSTDPQDVKPKNAWNSRGPTLADKIKGNTENKVTLKFKEPVVLEDGRRVVRFSKDVIQEGAKLNSMQLVGHFVGASMPFPIVDLVLKRMWKRYGLIDVASNYAGCTLGKPELKSLPLWVNLFGVPLEIWNVKGLGELASGIGIPLTLDRATEERCIKQTGRVGFARVLVEVMAEKSISDCVIGVIPFLDGSGEKEIKVKAEYRWKPPRCDHCKIFGHTFASCEVRTLLDDEKNASLKKEIQTKPVLDIDDGFQEVGRRNRPVGVQPNQNGTRAWVDKRFGNQKPGQSLNGGNIGQKEGQGQQAGGLNKGQQGSGGRIWQQKKGINVQQGGVRANVNRFAEVGQSSGVKKDGVDDQIKGNGSVGVVKEQQQQQQKNKGFGSVGVIKEQQQQQRKNKGNGFVGVSKDQQQQQQNNKGVGVVGSVKCGDSDISKQGGGSFGKRVEVKGKEDGNVMHMEASFVQNEVPTKNSFDVLSKEFVQSEDVMNEDVEDNVVKKGFEGVGIGDKFKEMEDDVSWHFERLAVNVYLEQGFNPPSETFNSWNERQISYFKAVQSGEMVLEKLDSPFFMQPDVDNSIQGGGGLGNLSSGIYPSKVVLDLWCKRQFDYFRSAQGGRDVFDKPNIPVFMQFVEKGFSGTEGGGAGLHSVIHVHICEIDSKRWFHCSFIYAANDVVSRRDLWDRLLLHEGVVKSEPWILMGDFNVGLNPGDSSRGSSKVSRGMQDFRDCVNGLEMEDINQKGLMFTWVQKPMSDVGGTGLLKKLDRVLGNLFFMEAFPSAFASFLPWNLSDHSPVILLVPNLTPFKQRPFKFLNFWTENPNFLPLVDDAWVAYIKGCCMFSLVSKMKIVKKGLRKLHKEHGDVFEKVRNLRLEVDQVQRDIDCDPENGDLRVEGAVFLKSLKDALFDEECFLRQRSKVRWLREGDSNTAYFHSVVKSRVNKGRINEVEDLDGNRFMGAAVPQQFVKHFERMLGSEEGVEPIVEPDDLFVNKISSQQAEFMIRPVEDKEIRDAIFDIDDLKARGLMVFHPDFSKKLGQLWLLGEVNATVLTLVPKSQSPKNVADFRPIACCNVIYKCISKILVGRIKDCLNVLVDANQSAFIPNRHIGDNVLLAQELMRGYHRQRGASRCAFKIDIQKAYDTVNWCFLEEILRRFGFHSCMVSWIMKCVSSASFTIRVNGEHHGFFPGKRGIRQGDPLSPYLFTLVMEVLTLMVKRKVQSCPQFRFHPKCEKLKLTHLCFADDLLMFCYGNVQSVNVLKGALMEFSVSAGLKPSMGKSTSFLGNVLGSNREEIMKVLPFQLGKLPVRYLGVPLISTKLFHRDCLSLIDKVRRRTMEWRNKWLSFAGRLQLVNSVLSSISVYWSSMFLLPVSVVKEIERTLRAFLWSGGEAIKGKAKVAWRTVCLPRSKGGLGVKSLKLWNKILLSKQIWKIIDNGDSLWVKWLHTYRLKDRNFWDVGEVHDASWFWRKMVRIRDAFRFQLVHKIGDGKSTSLWFDNWHPSGPLCYLISKRELYEARVDLNLKVSDIVCDGNWLWPMDIWCKYGHILQAFQPALKDHVRDKVLWRNQNGHVSDFHVGAVWIDNFNGYEDVSWAKLIWYSQGIPRHAFFLWLAIRERLRTLDRMLKWRVTESNVCVLCSDALESHCHLFVECSYSKEVWRALEGFIGVYDFIVSGRGGSDGWRCIIEELSKVKMGNSIWSIIHRLVFAAVIYFLWQERNKRIHTAVYRSEFQLARQIIELVKMKLMGLKVKSSSHVKRAAEIWDLEVRNGGFHAKNQV</sequence>
<feature type="transmembrane region" description="Helical" evidence="2">
    <location>
        <begin position="154"/>
        <end position="174"/>
    </location>
</feature>
<dbReference type="CDD" id="cd01650">
    <property type="entry name" value="RT_nLTR_like"/>
    <property type="match status" value="2"/>
</dbReference>
<feature type="transmembrane region" description="Helical" evidence="2">
    <location>
        <begin position="121"/>
        <end position="139"/>
    </location>
</feature>
<feature type="compositionally biased region" description="Polar residues" evidence="1">
    <location>
        <begin position="2809"/>
        <end position="2820"/>
    </location>
</feature>
<evidence type="ECO:0000313" key="5">
    <source>
        <dbReference type="Proteomes" id="UP001172457"/>
    </source>
</evidence>
<gene>
    <name evidence="4" type="ORF">OSB04_un001014</name>
</gene>
<feature type="transmembrane region" description="Helical" evidence="2">
    <location>
        <begin position="555"/>
        <end position="573"/>
    </location>
</feature>
<dbReference type="InterPro" id="IPR036691">
    <property type="entry name" value="Endo/exonu/phosph_ase_sf"/>
</dbReference>
<feature type="compositionally biased region" description="Basic and acidic residues" evidence="1">
    <location>
        <begin position="2795"/>
        <end position="2805"/>
    </location>
</feature>
<dbReference type="Gene3D" id="3.60.10.10">
    <property type="entry name" value="Endonuclease/exonuclease/phosphatase"/>
    <property type="match status" value="1"/>
</dbReference>
<dbReference type="PANTHER" id="PTHR33116:SF84">
    <property type="entry name" value="RNA-DIRECTED DNA POLYMERASE"/>
    <property type="match status" value="1"/>
</dbReference>
<proteinExistence type="predicted"/>
<feature type="region of interest" description="Disordered" evidence="1">
    <location>
        <begin position="3072"/>
        <end position="3132"/>
    </location>
</feature>
<feature type="domain" description="Reverse transcriptase" evidence="3">
    <location>
        <begin position="1447"/>
        <end position="1726"/>
    </location>
</feature>
<reference evidence="4" key="1">
    <citation type="submission" date="2023-03" db="EMBL/GenBank/DDBJ databases">
        <title>Chromosome-scale reference genome and RAD-based genetic map of yellow starthistle (Centaurea solstitialis) reveal putative structural variation and QTLs associated with invader traits.</title>
        <authorList>
            <person name="Reatini B."/>
            <person name="Cang F.A."/>
            <person name="Jiang Q."/>
            <person name="Mckibben M.T.W."/>
            <person name="Barker M.S."/>
            <person name="Rieseberg L.H."/>
            <person name="Dlugosch K.M."/>
        </authorList>
    </citation>
    <scope>NUCLEOTIDE SEQUENCE</scope>
    <source>
        <strain evidence="4">CAN-66</strain>
        <tissue evidence="4">Leaf</tissue>
    </source>
</reference>
<dbReference type="SUPFAM" id="SSF56672">
    <property type="entry name" value="DNA/RNA polymerases"/>
    <property type="match status" value="2"/>
</dbReference>
<dbReference type="Proteomes" id="UP001172457">
    <property type="component" value="Unassembled WGS sequence"/>
</dbReference>
<feature type="region of interest" description="Disordered" evidence="1">
    <location>
        <begin position="2795"/>
        <end position="2838"/>
    </location>
</feature>
<keyword evidence="2" id="KW-0472">Membrane</keyword>
<comment type="caution">
    <text evidence="4">The sequence shown here is derived from an EMBL/GenBank/DDBJ whole genome shotgun (WGS) entry which is preliminary data.</text>
</comment>
<dbReference type="PANTHER" id="PTHR33116">
    <property type="entry name" value="REVERSE TRANSCRIPTASE ZINC-BINDING DOMAIN-CONTAINING PROTEIN-RELATED-RELATED"/>
    <property type="match status" value="1"/>
</dbReference>
<evidence type="ECO:0000259" key="3">
    <source>
        <dbReference type="PROSITE" id="PS50878"/>
    </source>
</evidence>
<feature type="compositionally biased region" description="Gly residues" evidence="1">
    <location>
        <begin position="3116"/>
        <end position="3130"/>
    </location>
</feature>
<dbReference type="PROSITE" id="PS50878">
    <property type="entry name" value="RT_POL"/>
    <property type="match status" value="2"/>
</dbReference>